<evidence type="ECO:0000256" key="2">
    <source>
        <dbReference type="ARBA" id="ARBA00022692"/>
    </source>
</evidence>
<protein>
    <submittedName>
        <fullName evidence="7">Uncharacterized membrane protein YkvA (DUF1232 family)</fullName>
    </submittedName>
</protein>
<dbReference type="Pfam" id="PF06803">
    <property type="entry name" value="DUF1232"/>
    <property type="match status" value="1"/>
</dbReference>
<keyword evidence="3" id="KW-1133">Transmembrane helix</keyword>
<sequence>MWILKMRRLARKAGREALILFFAVRHPDTPLPLKIAAGAALAYLLSPVDLIPDVPLVGFVDDLLVLSVGVPMLVGRLPPSVVAEAGARADKVLTALGFQKAGAAGSAGRQRDAEVEVEIGEPVRRSSRSAAGSGAARPRAARRPAAGGVNDAKVVSEARRPARKRGGGSAAD</sequence>
<feature type="domain" description="DUF1232" evidence="6">
    <location>
        <begin position="34"/>
        <end position="67"/>
    </location>
</feature>
<evidence type="ECO:0000256" key="1">
    <source>
        <dbReference type="ARBA" id="ARBA00004127"/>
    </source>
</evidence>
<feature type="compositionally biased region" description="Low complexity" evidence="5">
    <location>
        <begin position="128"/>
        <end position="148"/>
    </location>
</feature>
<dbReference type="EMBL" id="JACHGB010000009">
    <property type="protein sequence ID" value="MBB5273838.1"/>
    <property type="molecule type" value="Genomic_DNA"/>
</dbReference>
<name>A0A7W8MAD6_9BURK</name>
<evidence type="ECO:0000256" key="3">
    <source>
        <dbReference type="ARBA" id="ARBA00022989"/>
    </source>
</evidence>
<evidence type="ECO:0000256" key="5">
    <source>
        <dbReference type="SAM" id="MobiDB-lite"/>
    </source>
</evidence>
<evidence type="ECO:0000313" key="7">
    <source>
        <dbReference type="EMBL" id="MBB5273838.1"/>
    </source>
</evidence>
<dbReference type="GO" id="GO:0012505">
    <property type="term" value="C:endomembrane system"/>
    <property type="evidence" value="ECO:0007669"/>
    <property type="project" value="UniProtKB-SubCell"/>
</dbReference>
<evidence type="ECO:0000313" key="8">
    <source>
        <dbReference type="Proteomes" id="UP000532440"/>
    </source>
</evidence>
<evidence type="ECO:0000259" key="6">
    <source>
        <dbReference type="Pfam" id="PF06803"/>
    </source>
</evidence>
<evidence type="ECO:0000256" key="4">
    <source>
        <dbReference type="ARBA" id="ARBA00023136"/>
    </source>
</evidence>
<dbReference type="AlphaFoldDB" id="A0A7W8MAD6"/>
<gene>
    <name evidence="7" type="ORF">HNQ70_003870</name>
</gene>
<organism evidence="7 8">
    <name type="scientific">Quisquiliibacterium transsilvanicum</name>
    <dbReference type="NCBI Taxonomy" id="1549638"/>
    <lineage>
        <taxon>Bacteria</taxon>
        <taxon>Pseudomonadati</taxon>
        <taxon>Pseudomonadota</taxon>
        <taxon>Betaproteobacteria</taxon>
        <taxon>Burkholderiales</taxon>
        <taxon>Burkholderiaceae</taxon>
        <taxon>Quisquiliibacterium</taxon>
    </lineage>
</organism>
<feature type="region of interest" description="Disordered" evidence="5">
    <location>
        <begin position="107"/>
        <end position="172"/>
    </location>
</feature>
<dbReference type="InterPro" id="IPR010652">
    <property type="entry name" value="DUF1232"/>
</dbReference>
<comment type="caution">
    <text evidence="7">The sequence shown here is derived from an EMBL/GenBank/DDBJ whole genome shotgun (WGS) entry which is preliminary data.</text>
</comment>
<accession>A0A7W8MAD6</accession>
<comment type="subcellular location">
    <subcellularLocation>
        <location evidence="1">Endomembrane system</location>
        <topology evidence="1">Multi-pass membrane protein</topology>
    </subcellularLocation>
</comment>
<dbReference type="Proteomes" id="UP000532440">
    <property type="component" value="Unassembled WGS sequence"/>
</dbReference>
<keyword evidence="2" id="KW-0812">Transmembrane</keyword>
<dbReference type="RefSeq" id="WP_183970702.1">
    <property type="nucleotide sequence ID" value="NZ_BAABEW010000005.1"/>
</dbReference>
<keyword evidence="8" id="KW-1185">Reference proteome</keyword>
<keyword evidence="4" id="KW-0472">Membrane</keyword>
<proteinExistence type="predicted"/>
<reference evidence="7 8" key="1">
    <citation type="submission" date="2020-08" db="EMBL/GenBank/DDBJ databases">
        <title>Genomic Encyclopedia of Type Strains, Phase IV (KMG-IV): sequencing the most valuable type-strain genomes for metagenomic binning, comparative biology and taxonomic classification.</title>
        <authorList>
            <person name="Goeker M."/>
        </authorList>
    </citation>
    <scope>NUCLEOTIDE SEQUENCE [LARGE SCALE GENOMIC DNA]</scope>
    <source>
        <strain evidence="7 8">DSM 29781</strain>
    </source>
</reference>